<dbReference type="EMBL" id="JACXAE010000048">
    <property type="protein sequence ID" value="MBD2772962.1"/>
    <property type="molecule type" value="Genomic_DNA"/>
</dbReference>
<feature type="domain" description="PIN" evidence="1">
    <location>
        <begin position="2"/>
        <end position="122"/>
    </location>
</feature>
<organism evidence="2 3">
    <name type="scientific">Iningainema tapete BLCC-T55</name>
    <dbReference type="NCBI Taxonomy" id="2748662"/>
    <lineage>
        <taxon>Bacteria</taxon>
        <taxon>Bacillati</taxon>
        <taxon>Cyanobacteriota</taxon>
        <taxon>Cyanophyceae</taxon>
        <taxon>Nostocales</taxon>
        <taxon>Scytonemataceae</taxon>
        <taxon>Iningainema tapete</taxon>
    </lineage>
</organism>
<protein>
    <submittedName>
        <fullName evidence="2">Type II toxin-antitoxin system VapC family toxin</fullName>
    </submittedName>
</protein>
<accession>A0A8J6XHU4</accession>
<dbReference type="Pfam" id="PF01850">
    <property type="entry name" value="PIN"/>
    <property type="match status" value="1"/>
</dbReference>
<dbReference type="Gene3D" id="3.40.50.1010">
    <property type="entry name" value="5'-nuclease"/>
    <property type="match status" value="1"/>
</dbReference>
<dbReference type="AlphaFoldDB" id="A0A8J6XHU4"/>
<dbReference type="PANTHER" id="PTHR36173">
    <property type="entry name" value="RIBONUCLEASE VAPC16-RELATED"/>
    <property type="match status" value="1"/>
</dbReference>
<sequence length="129" mass="14845">MIVIDTHIWVWWVQNDARLTNKQRQWLREYESDGIGVSIVSCWEVAKLVEKNRLILPLAIDKWLETALAYPGVQLLDLTLPIVVDSTQLSGFNSDPFDQMIVATARFYQCPLLTVDAKILKYPNVQTLK</sequence>
<name>A0A8J6XHU4_9CYAN</name>
<dbReference type="RefSeq" id="WP_190828163.1">
    <property type="nucleotide sequence ID" value="NZ_CAWPPI010000048.1"/>
</dbReference>
<gene>
    <name evidence="2" type="ORF">ICL16_12980</name>
</gene>
<dbReference type="InterPro" id="IPR002716">
    <property type="entry name" value="PIN_dom"/>
</dbReference>
<evidence type="ECO:0000313" key="3">
    <source>
        <dbReference type="Proteomes" id="UP000629098"/>
    </source>
</evidence>
<dbReference type="SUPFAM" id="SSF88723">
    <property type="entry name" value="PIN domain-like"/>
    <property type="match status" value="1"/>
</dbReference>
<proteinExistence type="predicted"/>
<dbReference type="InterPro" id="IPR029060">
    <property type="entry name" value="PIN-like_dom_sf"/>
</dbReference>
<dbReference type="PANTHER" id="PTHR36173:SF1">
    <property type="entry name" value="RIBONUCLEASE VAPC22"/>
    <property type="match status" value="1"/>
</dbReference>
<dbReference type="CDD" id="cd09872">
    <property type="entry name" value="PIN_Sll0205-like"/>
    <property type="match status" value="1"/>
</dbReference>
<evidence type="ECO:0000313" key="2">
    <source>
        <dbReference type="EMBL" id="MBD2772962.1"/>
    </source>
</evidence>
<comment type="caution">
    <text evidence="2">The sequence shown here is derived from an EMBL/GenBank/DDBJ whole genome shotgun (WGS) entry which is preliminary data.</text>
</comment>
<keyword evidence="3" id="KW-1185">Reference proteome</keyword>
<evidence type="ECO:0000259" key="1">
    <source>
        <dbReference type="Pfam" id="PF01850"/>
    </source>
</evidence>
<reference evidence="2" key="1">
    <citation type="submission" date="2020-09" db="EMBL/GenBank/DDBJ databases">
        <title>Iningainema tapete sp. nov. (Scytonemataceae, Cyanobacteria) from greenhouses in central Florida (USA) produces two types of nodularin with biosynthetic potential for microcystin-LR and anabaenopeptins.</title>
        <authorList>
            <person name="Berthold D.E."/>
            <person name="Lefler F.W."/>
            <person name="Huang I.-S."/>
            <person name="Abdulla H."/>
            <person name="Zimba P.V."/>
            <person name="Laughinghouse H.D. IV."/>
        </authorList>
    </citation>
    <scope>NUCLEOTIDE SEQUENCE</scope>
    <source>
        <strain evidence="2">BLCCT55</strain>
    </source>
</reference>
<dbReference type="InterPro" id="IPR052919">
    <property type="entry name" value="TA_system_RNase"/>
</dbReference>
<dbReference type="Proteomes" id="UP000629098">
    <property type="component" value="Unassembled WGS sequence"/>
</dbReference>
<dbReference type="InterPro" id="IPR041705">
    <property type="entry name" value="PIN_Sll0205"/>
</dbReference>